<comment type="function">
    <text evidence="10">Pyrophosphatase that catalyzes the hydrolysis of nucleoside triphosphates to their monophosphate derivatives, with a high preference for the non-canonical purine nucleotides XTP (xanthosine triphosphate), dITP (deoxyinosine triphosphate) and ITP. Seems to function as a house-cleaning enzyme that removes non-canonical purine nucleotides from the nucleotide pool, thus preventing their incorporation into DNA/RNA and avoiding chromosomal lesions.</text>
</comment>
<keyword evidence="4 10" id="KW-0547">Nucleotide-binding</keyword>
<dbReference type="EMBL" id="WPCR01000010">
    <property type="protein sequence ID" value="NHM14713.1"/>
    <property type="molecule type" value="Genomic_DNA"/>
</dbReference>
<keyword evidence="7 10" id="KW-0546">Nucleotide metabolism</keyword>
<dbReference type="PANTHER" id="PTHR11067">
    <property type="entry name" value="INOSINE TRIPHOSPHATE PYROPHOSPHATASE/HAM1 PROTEIN"/>
    <property type="match status" value="1"/>
</dbReference>
<evidence type="ECO:0000256" key="11">
    <source>
        <dbReference type="RuleBase" id="RU003781"/>
    </source>
</evidence>
<dbReference type="HAMAP" id="MF_01405">
    <property type="entry name" value="Non_canon_purine_NTPase"/>
    <property type="match status" value="1"/>
</dbReference>
<feature type="binding site" evidence="10">
    <location>
        <position position="71"/>
    </location>
    <ligand>
        <name>Mg(2+)</name>
        <dbReference type="ChEBI" id="CHEBI:18420"/>
    </ligand>
</feature>
<dbReference type="GO" id="GO:0005829">
    <property type="term" value="C:cytosol"/>
    <property type="evidence" value="ECO:0007669"/>
    <property type="project" value="TreeGrafter"/>
</dbReference>
<dbReference type="RefSeq" id="WP_166340096.1">
    <property type="nucleotide sequence ID" value="NZ_CP072829.1"/>
</dbReference>
<protein>
    <recommendedName>
        <fullName evidence="10">dITP/XTP pyrophosphatase</fullName>
        <ecNumber evidence="10">3.6.1.66</ecNumber>
    </recommendedName>
    <alternativeName>
        <fullName evidence="10">Non-canonical purine NTP pyrophosphatase</fullName>
    </alternativeName>
    <alternativeName>
        <fullName evidence="10">Non-standard purine NTP pyrophosphatase</fullName>
    </alternativeName>
    <alternativeName>
        <fullName evidence="10">Nucleoside-triphosphate diphosphatase</fullName>
    </alternativeName>
    <alternativeName>
        <fullName evidence="10">Nucleoside-triphosphate pyrophosphatase</fullName>
        <shortName evidence="10">NTPase</shortName>
    </alternativeName>
</protein>
<comment type="similarity">
    <text evidence="1 10 11">Belongs to the HAM1 NTPase family.</text>
</comment>
<dbReference type="NCBIfam" id="TIGR00042">
    <property type="entry name" value="RdgB/HAM1 family non-canonical purine NTP pyrophosphatase"/>
    <property type="match status" value="1"/>
</dbReference>
<sequence>MRDIVLASNNAHKASEIEAMLGRDDVRVRTLADCGLASDPVEDADTFWGNARIKARAAQTLAPGVAVLADDSGLEVDALGGAPGVWSARFAGEDATDAANNAKLFAELADVPEGKRQARFVCELVFLDEAGEETHVRGTIEGVIGFEERGDGGFGYDPLFYPDAYGHERSLAEATAEEKNAISHRGCAVRALKEALA</sequence>
<dbReference type="GO" id="GO:0009117">
    <property type="term" value="P:nucleotide metabolic process"/>
    <property type="evidence" value="ECO:0007669"/>
    <property type="project" value="UniProtKB-KW"/>
</dbReference>
<comment type="catalytic activity">
    <reaction evidence="8 10">
        <text>dITP + H2O = dIMP + diphosphate + H(+)</text>
        <dbReference type="Rhea" id="RHEA:28342"/>
        <dbReference type="ChEBI" id="CHEBI:15377"/>
        <dbReference type="ChEBI" id="CHEBI:15378"/>
        <dbReference type="ChEBI" id="CHEBI:33019"/>
        <dbReference type="ChEBI" id="CHEBI:61194"/>
        <dbReference type="ChEBI" id="CHEBI:61382"/>
        <dbReference type="EC" id="3.6.1.66"/>
    </reaction>
</comment>
<evidence type="ECO:0000256" key="5">
    <source>
        <dbReference type="ARBA" id="ARBA00022801"/>
    </source>
</evidence>
<evidence type="ECO:0000313" key="14">
    <source>
        <dbReference type="Proteomes" id="UP000636394"/>
    </source>
</evidence>
<dbReference type="GO" id="GO:0000166">
    <property type="term" value="F:nucleotide binding"/>
    <property type="evidence" value="ECO:0007669"/>
    <property type="project" value="UniProtKB-KW"/>
</dbReference>
<feature type="binding site" evidence="10">
    <location>
        <begin position="8"/>
        <end position="13"/>
    </location>
    <ligand>
        <name>substrate</name>
    </ligand>
</feature>
<evidence type="ECO:0000256" key="10">
    <source>
        <dbReference type="HAMAP-Rule" id="MF_01405"/>
    </source>
</evidence>
<evidence type="ECO:0000256" key="9">
    <source>
        <dbReference type="ARBA" id="ARBA00052017"/>
    </source>
</evidence>
<comment type="catalytic activity">
    <reaction evidence="10">
        <text>ITP + H2O = IMP + diphosphate + H(+)</text>
        <dbReference type="Rhea" id="RHEA:29399"/>
        <dbReference type="ChEBI" id="CHEBI:15377"/>
        <dbReference type="ChEBI" id="CHEBI:15378"/>
        <dbReference type="ChEBI" id="CHEBI:33019"/>
        <dbReference type="ChEBI" id="CHEBI:58053"/>
        <dbReference type="ChEBI" id="CHEBI:61402"/>
        <dbReference type="EC" id="3.6.1.66"/>
    </reaction>
</comment>
<evidence type="ECO:0000256" key="6">
    <source>
        <dbReference type="ARBA" id="ARBA00022842"/>
    </source>
</evidence>
<evidence type="ECO:0000256" key="7">
    <source>
        <dbReference type="ARBA" id="ARBA00023080"/>
    </source>
</evidence>
<dbReference type="SUPFAM" id="SSF52972">
    <property type="entry name" value="ITPase-like"/>
    <property type="match status" value="1"/>
</dbReference>
<feature type="binding site" evidence="10">
    <location>
        <begin position="154"/>
        <end position="157"/>
    </location>
    <ligand>
        <name>substrate</name>
    </ligand>
</feature>
<dbReference type="GO" id="GO:0036222">
    <property type="term" value="F:XTP diphosphatase activity"/>
    <property type="evidence" value="ECO:0007669"/>
    <property type="project" value="UniProtKB-UniRule"/>
</dbReference>
<reference evidence="12 14" key="1">
    <citation type="submission" date="2019-11" db="EMBL/GenBank/DDBJ databases">
        <title>Eggerthellaceae novel genus isolated from the rectal contents of marmort.</title>
        <authorList>
            <person name="Zhang G."/>
        </authorList>
    </citation>
    <scope>NUCLEOTIDE SEQUENCE [LARGE SCALE GENOMIC DNA]</scope>
    <source>
        <strain evidence="12">Zg-886</strain>
        <strain evidence="14">zg-886</strain>
    </source>
</reference>
<dbReference type="Pfam" id="PF01725">
    <property type="entry name" value="Ham1p_like"/>
    <property type="match status" value="1"/>
</dbReference>
<evidence type="ECO:0000313" key="15">
    <source>
        <dbReference type="Proteomes" id="UP000671910"/>
    </source>
</evidence>
<feature type="active site" description="Proton acceptor" evidence="10">
    <location>
        <position position="71"/>
    </location>
</feature>
<dbReference type="GO" id="GO:0046872">
    <property type="term" value="F:metal ion binding"/>
    <property type="evidence" value="ECO:0007669"/>
    <property type="project" value="UniProtKB-KW"/>
</dbReference>
<dbReference type="Proteomes" id="UP000636394">
    <property type="component" value="Unassembled WGS sequence"/>
</dbReference>
<evidence type="ECO:0000256" key="4">
    <source>
        <dbReference type="ARBA" id="ARBA00022741"/>
    </source>
</evidence>
<keyword evidence="3 10" id="KW-0479">Metal-binding</keyword>
<comment type="subunit">
    <text evidence="2 10">Homodimer.</text>
</comment>
<dbReference type="InterPro" id="IPR020922">
    <property type="entry name" value="dITP/XTP_pyrophosphatase"/>
</dbReference>
<evidence type="ECO:0000313" key="13">
    <source>
        <dbReference type="EMBL" id="QTU83763.1"/>
    </source>
</evidence>
<feature type="binding site" evidence="10">
    <location>
        <position position="72"/>
    </location>
    <ligand>
        <name>substrate</name>
    </ligand>
</feature>
<feature type="binding site" evidence="10">
    <location>
        <position position="179"/>
    </location>
    <ligand>
        <name>substrate</name>
    </ligand>
</feature>
<dbReference type="Proteomes" id="UP000671910">
    <property type="component" value="Chromosome"/>
</dbReference>
<keyword evidence="5 10" id="KW-0378">Hydrolase</keyword>
<dbReference type="AlphaFoldDB" id="A0A9E6MP60"/>
<name>A0A9E6MP60_9ACTN</name>
<dbReference type="Gene3D" id="3.90.950.10">
    <property type="match status" value="1"/>
</dbReference>
<dbReference type="CDD" id="cd00515">
    <property type="entry name" value="HAM1"/>
    <property type="match status" value="1"/>
</dbReference>
<dbReference type="FunFam" id="3.90.950.10:FF:000001">
    <property type="entry name" value="dITP/XTP pyrophosphatase"/>
    <property type="match status" value="1"/>
</dbReference>
<accession>A0A9E6MP60</accession>
<reference evidence="13" key="2">
    <citation type="submission" date="2021-04" db="EMBL/GenBank/DDBJ databases">
        <title>Novel species in family Eggerthellaceae.</title>
        <authorList>
            <person name="Zhang G."/>
        </authorList>
    </citation>
    <scope>NUCLEOTIDE SEQUENCE</scope>
    <source>
        <strain evidence="13">Zg-886</strain>
    </source>
</reference>
<evidence type="ECO:0000313" key="12">
    <source>
        <dbReference type="EMBL" id="NHM14713.1"/>
    </source>
</evidence>
<feature type="binding site" evidence="10">
    <location>
        <begin position="184"/>
        <end position="185"/>
    </location>
    <ligand>
        <name>substrate</name>
    </ligand>
</feature>
<comment type="caution">
    <text evidence="10">Lacks conserved residue(s) required for the propagation of feature annotation.</text>
</comment>
<gene>
    <name evidence="13" type="primary">rdgB</name>
    <name evidence="12" type="ORF">GMI68_08065</name>
    <name evidence="13" type="ORF">J7S26_05065</name>
</gene>
<keyword evidence="6 10" id="KW-0460">Magnesium</keyword>
<dbReference type="PANTHER" id="PTHR11067:SF9">
    <property type="entry name" value="INOSINE TRIPHOSPHATE PYROPHOSPHATASE"/>
    <property type="match status" value="1"/>
</dbReference>
<evidence type="ECO:0000256" key="3">
    <source>
        <dbReference type="ARBA" id="ARBA00022723"/>
    </source>
</evidence>
<evidence type="ECO:0000256" key="8">
    <source>
        <dbReference type="ARBA" id="ARBA00051875"/>
    </source>
</evidence>
<evidence type="ECO:0000256" key="1">
    <source>
        <dbReference type="ARBA" id="ARBA00008023"/>
    </source>
</evidence>
<dbReference type="EMBL" id="CP072829">
    <property type="protein sequence ID" value="QTU83763.1"/>
    <property type="molecule type" value="Genomic_DNA"/>
</dbReference>
<dbReference type="GO" id="GO:0036220">
    <property type="term" value="F:ITP diphosphatase activity"/>
    <property type="evidence" value="ECO:0007669"/>
    <property type="project" value="UniProtKB-UniRule"/>
</dbReference>
<evidence type="ECO:0000256" key="2">
    <source>
        <dbReference type="ARBA" id="ARBA00011738"/>
    </source>
</evidence>
<proteinExistence type="inferred from homology"/>
<dbReference type="EC" id="3.6.1.66" evidence="10"/>
<dbReference type="InterPro" id="IPR029001">
    <property type="entry name" value="ITPase-like_fam"/>
</dbReference>
<dbReference type="GO" id="GO:0009146">
    <property type="term" value="P:purine nucleoside triphosphate catabolic process"/>
    <property type="evidence" value="ECO:0007669"/>
    <property type="project" value="UniProtKB-UniRule"/>
</dbReference>
<comment type="catalytic activity">
    <reaction evidence="9 10">
        <text>XTP + H2O = XMP + diphosphate + H(+)</text>
        <dbReference type="Rhea" id="RHEA:28610"/>
        <dbReference type="ChEBI" id="CHEBI:15377"/>
        <dbReference type="ChEBI" id="CHEBI:15378"/>
        <dbReference type="ChEBI" id="CHEBI:33019"/>
        <dbReference type="ChEBI" id="CHEBI:57464"/>
        <dbReference type="ChEBI" id="CHEBI:61314"/>
        <dbReference type="EC" id="3.6.1.66"/>
    </reaction>
</comment>
<keyword evidence="14" id="KW-1185">Reference proteome</keyword>
<dbReference type="GO" id="GO:0017111">
    <property type="term" value="F:ribonucleoside triphosphate phosphatase activity"/>
    <property type="evidence" value="ECO:0007669"/>
    <property type="project" value="InterPro"/>
</dbReference>
<organism evidence="13 15">
    <name type="scientific">Xiamenia xianingshaonis</name>
    <dbReference type="NCBI Taxonomy" id="2682776"/>
    <lineage>
        <taxon>Bacteria</taxon>
        <taxon>Bacillati</taxon>
        <taxon>Actinomycetota</taxon>
        <taxon>Coriobacteriia</taxon>
        <taxon>Eggerthellales</taxon>
        <taxon>Eggerthellaceae</taxon>
        <taxon>Xiamenia</taxon>
    </lineage>
</organism>
<dbReference type="KEGG" id="ebz:J7S26_05065"/>
<dbReference type="InterPro" id="IPR002637">
    <property type="entry name" value="RdgB/HAM1"/>
</dbReference>
<comment type="cofactor">
    <cofactor evidence="10">
        <name>Mg(2+)</name>
        <dbReference type="ChEBI" id="CHEBI:18420"/>
    </cofactor>
    <text evidence="10">Binds 1 Mg(2+) ion per subunit.</text>
</comment>
<dbReference type="GO" id="GO:0035870">
    <property type="term" value="F:dITP diphosphatase activity"/>
    <property type="evidence" value="ECO:0007669"/>
    <property type="project" value="UniProtKB-UniRule"/>
</dbReference>